<keyword evidence="3" id="KW-0805">Transcription regulation</keyword>
<reference evidence="8" key="1">
    <citation type="submission" date="2020-10" db="EMBL/GenBank/DDBJ databases">
        <authorList>
            <person name="Castelo-Branco R."/>
            <person name="Eusebio N."/>
            <person name="Adriana R."/>
            <person name="Vieira A."/>
            <person name="Brugerolle De Fraissinette N."/>
            <person name="Rezende De Castro R."/>
            <person name="Schneider M.P."/>
            <person name="Vasconcelos V."/>
            <person name="Leao P.N."/>
        </authorList>
    </citation>
    <scope>NUCLEOTIDE SEQUENCE</scope>
    <source>
        <strain evidence="8">LEGE 11479</strain>
    </source>
</reference>
<dbReference type="GO" id="GO:0005829">
    <property type="term" value="C:cytosol"/>
    <property type="evidence" value="ECO:0007669"/>
    <property type="project" value="TreeGrafter"/>
</dbReference>
<dbReference type="Pfam" id="PF00072">
    <property type="entry name" value="Response_reg"/>
    <property type="match status" value="1"/>
</dbReference>
<evidence type="ECO:0000256" key="2">
    <source>
        <dbReference type="ARBA" id="ARBA00023012"/>
    </source>
</evidence>
<keyword evidence="2" id="KW-0902">Two-component regulatory system</keyword>
<evidence type="ECO:0000256" key="1">
    <source>
        <dbReference type="ARBA" id="ARBA00022553"/>
    </source>
</evidence>
<evidence type="ECO:0000313" key="8">
    <source>
        <dbReference type="EMBL" id="MBE9070705.1"/>
    </source>
</evidence>
<dbReference type="PROSITE" id="PS50110">
    <property type="entry name" value="RESPONSE_REGULATORY"/>
    <property type="match status" value="1"/>
</dbReference>
<keyword evidence="5" id="KW-0804">Transcription</keyword>
<dbReference type="RefSeq" id="WP_193996556.1">
    <property type="nucleotide sequence ID" value="NZ_JADEXP010000506.1"/>
</dbReference>
<keyword evidence="4" id="KW-0238">DNA-binding</keyword>
<accession>A0A929A0A2</accession>
<dbReference type="Gene3D" id="3.40.50.2300">
    <property type="match status" value="1"/>
</dbReference>
<dbReference type="PANTHER" id="PTHR48111">
    <property type="entry name" value="REGULATOR OF RPOS"/>
    <property type="match status" value="1"/>
</dbReference>
<feature type="domain" description="Response regulatory" evidence="7">
    <location>
        <begin position="8"/>
        <end position="131"/>
    </location>
</feature>
<proteinExistence type="predicted"/>
<evidence type="ECO:0000256" key="4">
    <source>
        <dbReference type="ARBA" id="ARBA00023125"/>
    </source>
</evidence>
<evidence type="ECO:0000256" key="3">
    <source>
        <dbReference type="ARBA" id="ARBA00023015"/>
    </source>
</evidence>
<dbReference type="SMART" id="SM00448">
    <property type="entry name" value="REC"/>
    <property type="match status" value="1"/>
</dbReference>
<dbReference type="Proteomes" id="UP000615026">
    <property type="component" value="Unassembled WGS sequence"/>
</dbReference>
<dbReference type="AlphaFoldDB" id="A0A929A0A2"/>
<dbReference type="PANTHER" id="PTHR48111:SF1">
    <property type="entry name" value="TWO-COMPONENT RESPONSE REGULATOR ORR33"/>
    <property type="match status" value="1"/>
</dbReference>
<sequence length="295" mass="32819">MVTYASCNVLLIDDDPSVFEQVQALLAESKPAMDASGSLFQLSHVERLNQGLEVLSEPTYQVVLLDLHLPDSQGIDTLERLRQAVPTIPTVVLTGTEDEVIAVRAIEAGAQGFLSKHTLDPNLLAYALLLALERQRQLNVALQSTPTAQGLTEIENFERLAYTVRPATVTASLFESGLLKDSIPDIFRQIVEDYSHVLDQVLEQQTFRVEYPISENLRSLAEKLGFLKAGARDVVELHTLALKQKNETENVIKARAYADAGRLVVLELMGYLTTYYRKYFIGLSKLNASIQKEES</sequence>
<comment type="caution">
    <text evidence="8">The sequence shown here is derived from an EMBL/GenBank/DDBJ whole genome shotgun (WGS) entry which is preliminary data.</text>
</comment>
<dbReference type="InterPro" id="IPR039420">
    <property type="entry name" value="WalR-like"/>
</dbReference>
<dbReference type="EMBL" id="JADEXP010000506">
    <property type="protein sequence ID" value="MBE9070705.1"/>
    <property type="molecule type" value="Genomic_DNA"/>
</dbReference>
<dbReference type="SUPFAM" id="SSF52172">
    <property type="entry name" value="CheY-like"/>
    <property type="match status" value="1"/>
</dbReference>
<gene>
    <name evidence="8" type="ORF">IQ260_29115</name>
</gene>
<keyword evidence="9" id="KW-1185">Reference proteome</keyword>
<dbReference type="GO" id="GO:0032993">
    <property type="term" value="C:protein-DNA complex"/>
    <property type="evidence" value="ECO:0007669"/>
    <property type="project" value="TreeGrafter"/>
</dbReference>
<keyword evidence="1 6" id="KW-0597">Phosphoprotein</keyword>
<dbReference type="GO" id="GO:0000976">
    <property type="term" value="F:transcription cis-regulatory region binding"/>
    <property type="evidence" value="ECO:0007669"/>
    <property type="project" value="TreeGrafter"/>
</dbReference>
<feature type="modified residue" description="4-aspartylphosphate" evidence="6">
    <location>
        <position position="66"/>
    </location>
</feature>
<protein>
    <submittedName>
        <fullName evidence="8">Response regulator</fullName>
    </submittedName>
</protein>
<name>A0A929A0A2_LEPEC</name>
<dbReference type="GO" id="GO:0006355">
    <property type="term" value="P:regulation of DNA-templated transcription"/>
    <property type="evidence" value="ECO:0007669"/>
    <property type="project" value="TreeGrafter"/>
</dbReference>
<evidence type="ECO:0000259" key="7">
    <source>
        <dbReference type="PROSITE" id="PS50110"/>
    </source>
</evidence>
<evidence type="ECO:0000256" key="6">
    <source>
        <dbReference type="PROSITE-ProRule" id="PRU00169"/>
    </source>
</evidence>
<dbReference type="GO" id="GO:0000156">
    <property type="term" value="F:phosphorelay response regulator activity"/>
    <property type="evidence" value="ECO:0007669"/>
    <property type="project" value="TreeGrafter"/>
</dbReference>
<organism evidence="8 9">
    <name type="scientific">Leptolyngbya cf. ectocarpi LEGE 11479</name>
    <dbReference type="NCBI Taxonomy" id="1828722"/>
    <lineage>
        <taxon>Bacteria</taxon>
        <taxon>Bacillati</taxon>
        <taxon>Cyanobacteriota</taxon>
        <taxon>Cyanophyceae</taxon>
        <taxon>Leptolyngbyales</taxon>
        <taxon>Leptolyngbyaceae</taxon>
        <taxon>Leptolyngbya group</taxon>
        <taxon>Leptolyngbya</taxon>
    </lineage>
</organism>
<dbReference type="InterPro" id="IPR001789">
    <property type="entry name" value="Sig_transdc_resp-reg_receiver"/>
</dbReference>
<evidence type="ECO:0000256" key="5">
    <source>
        <dbReference type="ARBA" id="ARBA00023163"/>
    </source>
</evidence>
<dbReference type="CDD" id="cd00156">
    <property type="entry name" value="REC"/>
    <property type="match status" value="1"/>
</dbReference>
<evidence type="ECO:0000313" key="9">
    <source>
        <dbReference type="Proteomes" id="UP000615026"/>
    </source>
</evidence>
<dbReference type="InterPro" id="IPR011006">
    <property type="entry name" value="CheY-like_superfamily"/>
</dbReference>